<gene>
    <name evidence="1" type="ORF">ACG33_07270</name>
</gene>
<sequence>MSALDQWDLAVLHLAFDFLGHHADSELLKARERGSRRKQLSMLVLREQIGSVRTKLRSMVSP</sequence>
<dbReference type="AlphaFoldDB" id="A0A127FBB7"/>
<organism evidence="1 2">
    <name type="scientific">Steroidobacter denitrificans</name>
    <dbReference type="NCBI Taxonomy" id="465721"/>
    <lineage>
        <taxon>Bacteria</taxon>
        <taxon>Pseudomonadati</taxon>
        <taxon>Pseudomonadota</taxon>
        <taxon>Gammaproteobacteria</taxon>
        <taxon>Steroidobacterales</taxon>
        <taxon>Steroidobacteraceae</taxon>
        <taxon>Steroidobacter</taxon>
    </lineage>
</organism>
<evidence type="ECO:0000313" key="2">
    <source>
        <dbReference type="Proteomes" id="UP000070250"/>
    </source>
</evidence>
<proteinExistence type="predicted"/>
<accession>A0A127FBB7</accession>
<dbReference type="EMBL" id="CP011971">
    <property type="protein sequence ID" value="AMN46898.1"/>
    <property type="molecule type" value="Genomic_DNA"/>
</dbReference>
<dbReference type="KEGG" id="sdf:ACG33_07270"/>
<keyword evidence="2" id="KW-1185">Reference proteome</keyword>
<dbReference type="Proteomes" id="UP000070250">
    <property type="component" value="Chromosome"/>
</dbReference>
<name>A0A127FBB7_STEDE</name>
<dbReference type="RefSeq" id="WP_066919945.1">
    <property type="nucleotide sequence ID" value="NZ_CP011971.1"/>
</dbReference>
<evidence type="ECO:0000313" key="1">
    <source>
        <dbReference type="EMBL" id="AMN46898.1"/>
    </source>
</evidence>
<dbReference type="OrthoDB" id="9925410at2"/>
<reference evidence="1 2" key="1">
    <citation type="submission" date="2015-06" db="EMBL/GenBank/DDBJ databases">
        <title>A Comprehensive Approach to Explore the Metabolic and Phylogenetic Diversity of Bacterial Steroid Degradation in the Environment: Testosterone as an Example.</title>
        <authorList>
            <person name="Yang F.-C."/>
            <person name="Chen Y.-L."/>
            <person name="Yu C.-P."/>
            <person name="Tang S.-L."/>
            <person name="Wang P.-H."/>
            <person name="Ismail W."/>
            <person name="Wang C.-H."/>
            <person name="Yang C.-Y."/>
            <person name="Chiang Y.-R."/>
        </authorList>
    </citation>
    <scope>NUCLEOTIDE SEQUENCE [LARGE SCALE GENOMIC DNA]</scope>
    <source>
        <strain evidence="1 2">DSM 18526</strain>
    </source>
</reference>
<protein>
    <submittedName>
        <fullName evidence="1">Uncharacterized protein</fullName>
    </submittedName>
</protein>